<dbReference type="Proteomes" id="UP001164539">
    <property type="component" value="Chromosome 11"/>
</dbReference>
<organism evidence="1 2">
    <name type="scientific">Melia azedarach</name>
    <name type="common">Chinaberry tree</name>
    <dbReference type="NCBI Taxonomy" id="155640"/>
    <lineage>
        <taxon>Eukaryota</taxon>
        <taxon>Viridiplantae</taxon>
        <taxon>Streptophyta</taxon>
        <taxon>Embryophyta</taxon>
        <taxon>Tracheophyta</taxon>
        <taxon>Spermatophyta</taxon>
        <taxon>Magnoliopsida</taxon>
        <taxon>eudicotyledons</taxon>
        <taxon>Gunneridae</taxon>
        <taxon>Pentapetalae</taxon>
        <taxon>rosids</taxon>
        <taxon>malvids</taxon>
        <taxon>Sapindales</taxon>
        <taxon>Meliaceae</taxon>
        <taxon>Melia</taxon>
    </lineage>
</organism>
<accession>A0ACC1X9S2</accession>
<keyword evidence="2" id="KW-1185">Reference proteome</keyword>
<name>A0ACC1X9S2_MELAZ</name>
<dbReference type="EMBL" id="CM051404">
    <property type="protein sequence ID" value="KAJ4706980.1"/>
    <property type="molecule type" value="Genomic_DNA"/>
</dbReference>
<gene>
    <name evidence="1" type="ORF">OWV82_020561</name>
</gene>
<comment type="caution">
    <text evidence="1">The sequence shown here is derived from an EMBL/GenBank/DDBJ whole genome shotgun (WGS) entry which is preliminary data.</text>
</comment>
<evidence type="ECO:0000313" key="2">
    <source>
        <dbReference type="Proteomes" id="UP001164539"/>
    </source>
</evidence>
<reference evidence="1 2" key="1">
    <citation type="journal article" date="2023" name="Science">
        <title>Complex scaffold remodeling in plant triterpene biosynthesis.</title>
        <authorList>
            <person name="De La Pena R."/>
            <person name="Hodgson H."/>
            <person name="Liu J.C."/>
            <person name="Stephenson M.J."/>
            <person name="Martin A.C."/>
            <person name="Owen C."/>
            <person name="Harkess A."/>
            <person name="Leebens-Mack J."/>
            <person name="Jimenez L.E."/>
            <person name="Osbourn A."/>
            <person name="Sattely E.S."/>
        </authorList>
    </citation>
    <scope>NUCLEOTIDE SEQUENCE [LARGE SCALE GENOMIC DNA]</scope>
    <source>
        <strain evidence="2">cv. JPN11</strain>
        <tissue evidence="1">Leaf</tissue>
    </source>
</reference>
<protein>
    <submittedName>
        <fullName evidence="1">E3 ubiquitin-protein ligase</fullName>
    </submittedName>
</protein>
<proteinExistence type="predicted"/>
<evidence type="ECO:0000313" key="1">
    <source>
        <dbReference type="EMBL" id="KAJ4706980.1"/>
    </source>
</evidence>
<sequence length="353" mass="39917">MAKFSVGRLEDGEGPSSSRKPKRQRRARQTETNLRDEIHERQREEEIHEVDEYEEEYQEFPFDEEEEQELEELEEERDNSDCDGEKADPLGPSRNGPFSLTLTDPDVFDCPICCEPLTTPVFQCENGHIACSTCCTKIMNKCPSCCSPIGYNRCRAIEKVLESVKVICRNTKYGCRETMSYGKKPDHEKTCSHAPCSCPLSDCIFVGSSSQLYKHFSGKHKNAAVRFLYNGVVQISLNVSNRFLLLQEEREGVLFILNNSTESLGNVISVSCIAPSSKGGYFYDILAKPEGSTFRFQSFTKNIQTWVDNPPSMGFLLVPIESFGSSGDLMLDFCIRRQDTSASRPKSDCLKYL</sequence>